<reference evidence="2" key="1">
    <citation type="journal article" date="2024" name="Proc. Natl. Acad. Sci. U.S.A.">
        <title>Extraordinary preservation of gene collinearity over three hundred million years revealed in homosporous lycophytes.</title>
        <authorList>
            <person name="Li C."/>
            <person name="Wickell D."/>
            <person name="Kuo L.Y."/>
            <person name="Chen X."/>
            <person name="Nie B."/>
            <person name="Liao X."/>
            <person name="Peng D."/>
            <person name="Ji J."/>
            <person name="Jenkins J."/>
            <person name="Williams M."/>
            <person name="Shu S."/>
            <person name="Plott C."/>
            <person name="Barry K."/>
            <person name="Rajasekar S."/>
            <person name="Grimwood J."/>
            <person name="Han X."/>
            <person name="Sun S."/>
            <person name="Hou Z."/>
            <person name="He W."/>
            <person name="Dai G."/>
            <person name="Sun C."/>
            <person name="Schmutz J."/>
            <person name="Leebens-Mack J.H."/>
            <person name="Li F.W."/>
            <person name="Wang L."/>
        </authorList>
    </citation>
    <scope>NUCLEOTIDE SEQUENCE [LARGE SCALE GENOMIC DNA]</scope>
    <source>
        <strain evidence="2">cv. PW_Plant_1</strain>
    </source>
</reference>
<name>A0ACC2D6V5_DIPCM</name>
<proteinExistence type="predicted"/>
<sequence>MAAVFSRAFAYSSPSHNRNSSSSSSLDQTRATWSIIACKPHTLSFPSTFLVPSGPFTLQWPLASFTSAHAFDDSRRSIGHNKPARVCFQSVTRLQSQGTDSASTSTDDGEGFAEAAKSGRNDLEEQPCDDMDQVQVAHDVIRLILQEKGLSREDALSISARAPLFAQKLADSANELKDFDRLRSLEGSSLESAASNVADDCTSFREYVVKSTKNLGGRFLSPFLESIGVHELDIPRICRSLSSDQLPEYFHKVCFLETVIAMQDLSTSQKVDVLIRRMMKRLSLVVDEDLQHTLSLFEKMDAQRGGLGILNDKKNAVGYLVGGFPQILLRTLEELKVAVAFLEAVGVPRESIGRVIMCFPPALLYNIEQDLKPRLRTYKKVGVRARDLGKMVVKYPWLLSQSVENNCEGVVDFLTSIKVPKGQIDKAITKYPLLLGSSSDILLRMVRRLNDLGVKSKRLGRVIAFSPQLLVRSPQEFNEVIVFLEKFGILLTEMGGLIKKSPEVFASNIEKTLQVKTSFLQELGLSEERVSHVLQSYPEVLSMSVASLKQRTDYLLSAGLSDKDVAFMVGGFPQILGYTVEAVFKPKLDFLVKDMGRSVNEVVSYPRYFSYSLEKRIKPRARVLENRKLNCDLKMMLALNDDQFACQFIGFARMLVPPIREVNPD</sequence>
<protein>
    <submittedName>
        <fullName evidence="1">Uncharacterized protein</fullName>
    </submittedName>
</protein>
<gene>
    <name evidence="1" type="ORF">O6H91_07G076000</name>
</gene>
<organism evidence="1 2">
    <name type="scientific">Diphasiastrum complanatum</name>
    <name type="common">Issler's clubmoss</name>
    <name type="synonym">Lycopodium complanatum</name>
    <dbReference type="NCBI Taxonomy" id="34168"/>
    <lineage>
        <taxon>Eukaryota</taxon>
        <taxon>Viridiplantae</taxon>
        <taxon>Streptophyta</taxon>
        <taxon>Embryophyta</taxon>
        <taxon>Tracheophyta</taxon>
        <taxon>Lycopodiopsida</taxon>
        <taxon>Lycopodiales</taxon>
        <taxon>Lycopodiaceae</taxon>
        <taxon>Lycopodioideae</taxon>
        <taxon>Diphasiastrum</taxon>
    </lineage>
</organism>
<keyword evidence="2" id="KW-1185">Reference proteome</keyword>
<dbReference type="Proteomes" id="UP001162992">
    <property type="component" value="Chromosome 7"/>
</dbReference>
<evidence type="ECO:0000313" key="2">
    <source>
        <dbReference type="Proteomes" id="UP001162992"/>
    </source>
</evidence>
<comment type="caution">
    <text evidence="1">The sequence shown here is derived from an EMBL/GenBank/DDBJ whole genome shotgun (WGS) entry which is preliminary data.</text>
</comment>
<accession>A0ACC2D6V5</accession>
<evidence type="ECO:0000313" key="1">
    <source>
        <dbReference type="EMBL" id="KAJ7549955.1"/>
    </source>
</evidence>
<dbReference type="EMBL" id="CM055098">
    <property type="protein sequence ID" value="KAJ7549955.1"/>
    <property type="molecule type" value="Genomic_DNA"/>
</dbReference>